<proteinExistence type="predicted"/>
<dbReference type="EMBL" id="ML208489">
    <property type="protein sequence ID" value="TFK64108.1"/>
    <property type="molecule type" value="Genomic_DNA"/>
</dbReference>
<evidence type="ECO:0000313" key="2">
    <source>
        <dbReference type="Proteomes" id="UP000308600"/>
    </source>
</evidence>
<accession>A0ACD3AEL8</accession>
<evidence type="ECO:0000313" key="1">
    <source>
        <dbReference type="EMBL" id="TFK64108.1"/>
    </source>
</evidence>
<gene>
    <name evidence="1" type="ORF">BDN72DRAFT_963451</name>
</gene>
<dbReference type="Proteomes" id="UP000308600">
    <property type="component" value="Unassembled WGS sequence"/>
</dbReference>
<protein>
    <submittedName>
        <fullName evidence="1">Alpha/beta-hydrolase</fullName>
    </submittedName>
</protein>
<reference evidence="1 2" key="1">
    <citation type="journal article" date="2019" name="Nat. Ecol. Evol.">
        <title>Megaphylogeny resolves global patterns of mushroom evolution.</title>
        <authorList>
            <person name="Varga T."/>
            <person name="Krizsan K."/>
            <person name="Foldi C."/>
            <person name="Dima B."/>
            <person name="Sanchez-Garcia M."/>
            <person name="Sanchez-Ramirez S."/>
            <person name="Szollosi G.J."/>
            <person name="Szarkandi J.G."/>
            <person name="Papp V."/>
            <person name="Albert L."/>
            <person name="Andreopoulos W."/>
            <person name="Angelini C."/>
            <person name="Antonin V."/>
            <person name="Barry K.W."/>
            <person name="Bougher N.L."/>
            <person name="Buchanan P."/>
            <person name="Buyck B."/>
            <person name="Bense V."/>
            <person name="Catcheside P."/>
            <person name="Chovatia M."/>
            <person name="Cooper J."/>
            <person name="Damon W."/>
            <person name="Desjardin D."/>
            <person name="Finy P."/>
            <person name="Geml J."/>
            <person name="Haridas S."/>
            <person name="Hughes K."/>
            <person name="Justo A."/>
            <person name="Karasinski D."/>
            <person name="Kautmanova I."/>
            <person name="Kiss B."/>
            <person name="Kocsube S."/>
            <person name="Kotiranta H."/>
            <person name="LaButti K.M."/>
            <person name="Lechner B.E."/>
            <person name="Liimatainen K."/>
            <person name="Lipzen A."/>
            <person name="Lukacs Z."/>
            <person name="Mihaltcheva S."/>
            <person name="Morgado L.N."/>
            <person name="Niskanen T."/>
            <person name="Noordeloos M.E."/>
            <person name="Ohm R.A."/>
            <person name="Ortiz-Santana B."/>
            <person name="Ovrebo C."/>
            <person name="Racz N."/>
            <person name="Riley R."/>
            <person name="Savchenko A."/>
            <person name="Shiryaev A."/>
            <person name="Soop K."/>
            <person name="Spirin V."/>
            <person name="Szebenyi C."/>
            <person name="Tomsovsky M."/>
            <person name="Tulloss R.E."/>
            <person name="Uehling J."/>
            <person name="Grigoriev I.V."/>
            <person name="Vagvolgyi C."/>
            <person name="Papp T."/>
            <person name="Martin F.M."/>
            <person name="Miettinen O."/>
            <person name="Hibbett D.S."/>
            <person name="Nagy L.G."/>
        </authorList>
    </citation>
    <scope>NUCLEOTIDE SEQUENCE [LARGE SCALE GENOMIC DNA]</scope>
    <source>
        <strain evidence="1 2">NL-1719</strain>
    </source>
</reference>
<organism evidence="1 2">
    <name type="scientific">Pluteus cervinus</name>
    <dbReference type="NCBI Taxonomy" id="181527"/>
    <lineage>
        <taxon>Eukaryota</taxon>
        <taxon>Fungi</taxon>
        <taxon>Dikarya</taxon>
        <taxon>Basidiomycota</taxon>
        <taxon>Agaricomycotina</taxon>
        <taxon>Agaricomycetes</taxon>
        <taxon>Agaricomycetidae</taxon>
        <taxon>Agaricales</taxon>
        <taxon>Pluteineae</taxon>
        <taxon>Pluteaceae</taxon>
        <taxon>Pluteus</taxon>
    </lineage>
</organism>
<name>A0ACD3AEL8_9AGAR</name>
<keyword evidence="2" id="KW-1185">Reference proteome</keyword>
<sequence length="344" mass="38029">MPTATIDDGSEIFFADTGPVIGSDNYTTLVIYHGTGCNGSIFSRLIPLAADSNVRLVVPNRRNYKGSSKFTETDLNNLYGGRPELLDQMATDVAGFLTWFLNNHDIPTASTDAKAGGLCVLSWSFGTATLLSFLGRPEVTGTRLHSLLAPFLRKVIIYDSPVHAFGWEIPTSGYSPFTDSSTEHPAEGGALYWSTHYTHGSIDNGEISALDTTSRFGVRSTLELISQADQETMFEGEAAKTDIGAIMYGDTRLSLREQTERALFEELTADSNFTNLRLVHLTCLASPWLCVWGFMKVRSRYQQLLAAGKALRPFQFTTLEDGNHFAHWEDPSRFWAKLVDILSD</sequence>